<accession>A0A0U3I494</accession>
<dbReference type="EMBL" id="CP013611">
    <property type="protein sequence ID" value="ALU42719.1"/>
    <property type="molecule type" value="Genomic_DNA"/>
</dbReference>
<evidence type="ECO:0000313" key="2">
    <source>
        <dbReference type="Proteomes" id="UP000069015"/>
    </source>
</evidence>
<gene>
    <name evidence="1" type="ORF">AT705_06955</name>
</gene>
<reference evidence="1 2" key="1">
    <citation type="submission" date="2015-12" db="EMBL/GenBank/DDBJ databases">
        <title>Complete genome sequence of Pseudoalteromonas rubra SCSIO 6842, harboring a conjugative plasmid.</title>
        <authorList>
            <person name="Li B."/>
            <person name="Wang X."/>
        </authorList>
    </citation>
    <scope>NUCLEOTIDE SEQUENCE [LARGE SCALE GENOMIC DNA]</scope>
    <source>
        <strain evidence="1 2">SCSIO 6842</strain>
    </source>
</reference>
<dbReference type="KEGG" id="prr:AT705_06955"/>
<organism evidence="1 2">
    <name type="scientific">Pseudoalteromonas rubra</name>
    <dbReference type="NCBI Taxonomy" id="43658"/>
    <lineage>
        <taxon>Bacteria</taxon>
        <taxon>Pseudomonadati</taxon>
        <taxon>Pseudomonadota</taxon>
        <taxon>Gammaproteobacteria</taxon>
        <taxon>Alteromonadales</taxon>
        <taxon>Pseudoalteromonadaceae</taxon>
        <taxon>Pseudoalteromonas</taxon>
    </lineage>
</organism>
<dbReference type="Proteomes" id="UP000069015">
    <property type="component" value="Chromosome 1"/>
</dbReference>
<name>A0A0U3I494_9GAMM</name>
<sequence length="79" mass="8589">MKRRGPKGPQKGGRLVALLRPGEVLITTVGARLKKLKSVAVALMYAPIMRVHTINASDLAQSDSGIYDASAYYLYLSQL</sequence>
<protein>
    <submittedName>
        <fullName evidence="1">Uncharacterized protein</fullName>
    </submittedName>
</protein>
<proteinExistence type="predicted"/>
<evidence type="ECO:0000313" key="1">
    <source>
        <dbReference type="EMBL" id="ALU42719.1"/>
    </source>
</evidence>
<dbReference type="AlphaFoldDB" id="A0A0U3I494"/>